<evidence type="ECO:0000259" key="1">
    <source>
        <dbReference type="Pfam" id="PF02625"/>
    </source>
</evidence>
<dbReference type="Pfam" id="PF13478">
    <property type="entry name" value="XdhC_C"/>
    <property type="match status" value="1"/>
</dbReference>
<dbReference type="PANTHER" id="PTHR30388">
    <property type="entry name" value="ALDEHYDE OXIDOREDUCTASE MOLYBDENUM COFACTOR ASSEMBLY PROTEIN"/>
    <property type="match status" value="1"/>
</dbReference>
<dbReference type="AlphaFoldDB" id="A0A5A7MWT1"/>
<organism evidence="4 6">
    <name type="scientific">Iodidimonas gelatinilytica</name>
    <dbReference type="NCBI Taxonomy" id="1236966"/>
    <lineage>
        <taxon>Bacteria</taxon>
        <taxon>Pseudomonadati</taxon>
        <taxon>Pseudomonadota</taxon>
        <taxon>Alphaproteobacteria</taxon>
        <taxon>Iodidimonadales</taxon>
        <taxon>Iodidimonadaceae</taxon>
        <taxon>Iodidimonas</taxon>
    </lineage>
</organism>
<dbReference type="InterPro" id="IPR003777">
    <property type="entry name" value="XdhC_CoxI"/>
</dbReference>
<dbReference type="NCBIfam" id="TIGR02964">
    <property type="entry name" value="xanthine_xdhC"/>
    <property type="match status" value="1"/>
</dbReference>
<feature type="domain" description="XdhC- CoxI" evidence="1">
    <location>
        <begin position="16"/>
        <end position="75"/>
    </location>
</feature>
<keyword evidence="6" id="KW-1185">Reference proteome</keyword>
<evidence type="ECO:0000313" key="6">
    <source>
        <dbReference type="Proteomes" id="UP000325187"/>
    </source>
</evidence>
<dbReference type="Proteomes" id="UP000322084">
    <property type="component" value="Unassembled WGS sequence"/>
</dbReference>
<name>A0A5A7MWT1_9PROT</name>
<dbReference type="RefSeq" id="WP_210431720.1">
    <property type="nucleotide sequence ID" value="NZ_BKCL01000006.1"/>
</dbReference>
<protein>
    <recommendedName>
        <fullName evidence="7">Xanthine dehydrogenase accessory protein XdhC</fullName>
    </recommendedName>
</protein>
<evidence type="ECO:0000313" key="5">
    <source>
        <dbReference type="Proteomes" id="UP000322084"/>
    </source>
</evidence>
<accession>A0A5A7MWT1</accession>
<reference evidence="5 6" key="1">
    <citation type="submission" date="2019-09" db="EMBL/GenBank/DDBJ databases">
        <title>NBRP : Genome information of microbial organism related human and environment.</title>
        <authorList>
            <person name="Hattori M."/>
            <person name="Oshima K."/>
            <person name="Inaba H."/>
            <person name="Suda W."/>
            <person name="Sakamoto M."/>
            <person name="Iino T."/>
            <person name="Kitahara M."/>
            <person name="Oshida Y."/>
            <person name="Iida T."/>
            <person name="Kudo T."/>
            <person name="Itoh T."/>
            <person name="Ohkuma M."/>
        </authorList>
    </citation>
    <scope>NUCLEOTIDE SEQUENCE [LARGE SCALE GENOMIC DNA]</scope>
    <source>
        <strain evidence="3 5">Hi-2</strain>
        <strain evidence="4 6">Mie-1</strain>
    </source>
</reference>
<dbReference type="Pfam" id="PF02625">
    <property type="entry name" value="XdhC_CoxI"/>
    <property type="match status" value="1"/>
</dbReference>
<dbReference type="Gene3D" id="3.40.50.720">
    <property type="entry name" value="NAD(P)-binding Rossmann-like Domain"/>
    <property type="match status" value="1"/>
</dbReference>
<dbReference type="EMBL" id="BKCM01000004">
    <property type="protein sequence ID" value="GER00402.1"/>
    <property type="molecule type" value="Genomic_DNA"/>
</dbReference>
<sequence>MAEWLTALAAQHLVQHRAVMVSVVASYGSAPREPGARMVVTMQAVSGTIGGGALEYQAIADAKALLQSGGAAFVRDYALGPKLDQCCGGRVMLLFDLFTPDEAHTIKATQGDGSTHLITKLGSDAPHIYCQPDDAKALLKAGKVVALLDKAGKPHGDMRVDVADVGAVVQVLGSPYAPLYMFGAGHVGRAVARILSTLPFDVTWIDSRAEAFPSNPIEGVRRLVMEDLVAVVESAPKNALYLVFTHSHPLDFDITAAILKRGDAAYCGLIGSETKRSRFLKRFRDDVGLDETQIGRLTCPIGLGGPQGKEPEVIAIAVAAELLDMVRSLSPITEENAL</sequence>
<gene>
    <name evidence="3" type="ORF">JCM17844_20450</name>
    <name evidence="4" type="ORF">JCM17845_10250</name>
</gene>
<comment type="caution">
    <text evidence="4">The sequence shown here is derived from an EMBL/GenBank/DDBJ whole genome shotgun (WGS) entry which is preliminary data.</text>
</comment>
<accession>A0A5A7MTT2</accession>
<dbReference type="PANTHER" id="PTHR30388:SF6">
    <property type="entry name" value="XANTHINE DEHYDROGENASE SUBUNIT A-RELATED"/>
    <property type="match status" value="1"/>
</dbReference>
<dbReference type="Proteomes" id="UP000325187">
    <property type="component" value="Unassembled WGS sequence"/>
</dbReference>
<evidence type="ECO:0008006" key="7">
    <source>
        <dbReference type="Google" id="ProtNLM"/>
    </source>
</evidence>
<evidence type="ECO:0000313" key="3">
    <source>
        <dbReference type="EMBL" id="GEQ98408.1"/>
    </source>
</evidence>
<dbReference type="InterPro" id="IPR027051">
    <property type="entry name" value="XdhC_Rossmann_dom"/>
</dbReference>
<dbReference type="EMBL" id="BKCL01000006">
    <property type="protein sequence ID" value="GEQ98408.1"/>
    <property type="molecule type" value="Genomic_DNA"/>
</dbReference>
<evidence type="ECO:0000313" key="4">
    <source>
        <dbReference type="EMBL" id="GER00402.1"/>
    </source>
</evidence>
<proteinExistence type="predicted"/>
<feature type="domain" description="XdhC Rossmann" evidence="2">
    <location>
        <begin position="179"/>
        <end position="322"/>
    </location>
</feature>
<dbReference type="InterPro" id="IPR014308">
    <property type="entry name" value="Xanthine_DH_XdhC"/>
</dbReference>
<evidence type="ECO:0000259" key="2">
    <source>
        <dbReference type="Pfam" id="PF13478"/>
    </source>
</evidence>
<dbReference type="InterPro" id="IPR052698">
    <property type="entry name" value="MoCofactor_Util/Proc"/>
</dbReference>